<dbReference type="STRING" id="698762.SAMN00808754_3128"/>
<evidence type="ECO:0000313" key="3">
    <source>
        <dbReference type="Proteomes" id="UP000192569"/>
    </source>
</evidence>
<evidence type="ECO:0000256" key="1">
    <source>
        <dbReference type="ARBA" id="ARBA00022723"/>
    </source>
</evidence>
<dbReference type="OrthoDB" id="9803993at2"/>
<dbReference type="Proteomes" id="UP000192569">
    <property type="component" value="Chromosome I"/>
</dbReference>
<keyword evidence="2" id="KW-0645">Protease</keyword>
<dbReference type="GO" id="GO:0004177">
    <property type="term" value="F:aminopeptidase activity"/>
    <property type="evidence" value="ECO:0007669"/>
    <property type="project" value="UniProtKB-KW"/>
</dbReference>
<proteinExistence type="predicted"/>
<dbReference type="GO" id="GO:0046872">
    <property type="term" value="F:metal ion binding"/>
    <property type="evidence" value="ECO:0007669"/>
    <property type="project" value="UniProtKB-KW"/>
</dbReference>
<accession>A0A1W1W484</accession>
<dbReference type="RefSeq" id="WP_084666779.1">
    <property type="nucleotide sequence ID" value="NZ_LT838272.1"/>
</dbReference>
<evidence type="ECO:0000313" key="2">
    <source>
        <dbReference type="EMBL" id="SMB99874.1"/>
    </source>
</evidence>
<dbReference type="AlphaFoldDB" id="A0A1W1W484"/>
<gene>
    <name evidence="2" type="ORF">SAMN00808754_3128</name>
</gene>
<dbReference type="EMBL" id="LT838272">
    <property type="protein sequence ID" value="SMB99874.1"/>
    <property type="molecule type" value="Genomic_DNA"/>
</dbReference>
<reference evidence="2 3" key="1">
    <citation type="submission" date="2017-04" db="EMBL/GenBank/DDBJ databases">
        <authorList>
            <person name="Afonso C.L."/>
            <person name="Miller P.J."/>
            <person name="Scott M.A."/>
            <person name="Spackman E."/>
            <person name="Goraichik I."/>
            <person name="Dimitrov K.M."/>
            <person name="Suarez D.L."/>
            <person name="Swayne D.E."/>
        </authorList>
    </citation>
    <scope>NUCLEOTIDE SEQUENCE [LARGE SCALE GENOMIC DNA]</scope>
    <source>
        <strain evidence="2 3">ToBE</strain>
    </source>
</reference>
<keyword evidence="2" id="KW-0378">Hydrolase</keyword>
<dbReference type="PANTHER" id="PTHR34448:SF1">
    <property type="entry name" value="BLL6088 PROTEIN"/>
    <property type="match status" value="1"/>
</dbReference>
<keyword evidence="2" id="KW-0031">Aminopeptidase</keyword>
<keyword evidence="3" id="KW-1185">Reference proteome</keyword>
<protein>
    <submittedName>
        <fullName evidence="2">Leucyl aminopeptidase (Aminopeptidase T)</fullName>
    </submittedName>
</protein>
<dbReference type="InterPro" id="IPR058739">
    <property type="entry name" value="NicX"/>
</dbReference>
<dbReference type="PANTHER" id="PTHR34448">
    <property type="entry name" value="AMINOPEPTIDASE"/>
    <property type="match status" value="1"/>
</dbReference>
<name>A0A1W1W484_9FIRM</name>
<keyword evidence="1" id="KW-0479">Metal-binding</keyword>
<sequence length="323" mass="34708">MQELFKVAHLALNTCLAVKPGEEVLIVTDEPLEEIGKTFYQAAKELKAQAQLIYMLPRANHGEEPPQAVAQAMRAAQVVVIPTSKSLSHTRARREACKNGARIASLPDSTPEMLIRALDVDYMAMALECEQYAHLLSEGCRVYLSTPAGTQLTFSIEGRQGYPDTGLYTAPGSFGNLPAGEASIAPVEGTAEGILVIDGALAGWGLLEEPVRLEIRRGEVMKVSGGRAATWLEEILKRYGRPARNIAELGIGLNPKARVTGKVLEDEKVRGTVHIALGDNVSMGGKVEAPSHLDGVLLKPTLKIDGVVILEEGRLHIPKGKPA</sequence>
<dbReference type="InterPro" id="IPR052170">
    <property type="entry name" value="M29_Exopeptidase"/>
</dbReference>
<organism evidence="2 3">
    <name type="scientific">Thermanaeromonas toyohensis ToBE</name>
    <dbReference type="NCBI Taxonomy" id="698762"/>
    <lineage>
        <taxon>Bacteria</taxon>
        <taxon>Bacillati</taxon>
        <taxon>Bacillota</taxon>
        <taxon>Clostridia</taxon>
        <taxon>Neomoorellales</taxon>
        <taxon>Neomoorellaceae</taxon>
        <taxon>Thermanaeromonas</taxon>
    </lineage>
</organism>
<dbReference type="SUPFAM" id="SSF144052">
    <property type="entry name" value="Thermophilic metalloprotease-like"/>
    <property type="match status" value="1"/>
</dbReference>
<dbReference type="GO" id="GO:0006508">
    <property type="term" value="P:proteolysis"/>
    <property type="evidence" value="ECO:0007669"/>
    <property type="project" value="InterPro"/>
</dbReference>
<dbReference type="Pfam" id="PF26233">
    <property type="entry name" value="NicX"/>
    <property type="match status" value="1"/>
</dbReference>